<dbReference type="AlphaFoldDB" id="A0A7J0FHS2"/>
<evidence type="ECO:0000313" key="10">
    <source>
        <dbReference type="Proteomes" id="UP000585474"/>
    </source>
</evidence>
<comment type="function">
    <text evidence="8">Component of the sequence-specific heterotrimeric transcription factor (NF-Y) which specifically recognizes a 5'-CCAAT-3' box motif found in the promoters of its target genes.</text>
</comment>
<gene>
    <name evidence="9" type="ORF">Acr_12g0007830</name>
</gene>
<comment type="subunit">
    <text evidence="7">Heterotrimeric transcription factor composed of three components, NF-YA, NF-YB and NF-YC. NF-YB and NF-YC must interact and dimerize for NF-YA association and DNA binding.</text>
</comment>
<evidence type="ECO:0000256" key="1">
    <source>
        <dbReference type="ARBA" id="ARBA00004123"/>
    </source>
</evidence>
<evidence type="ECO:0000256" key="7">
    <source>
        <dbReference type="ARBA" id="ARBA00025911"/>
    </source>
</evidence>
<reference evidence="9 10" key="1">
    <citation type="submission" date="2019-07" db="EMBL/GenBank/DDBJ databases">
        <title>De Novo Assembly of kiwifruit Actinidia rufa.</title>
        <authorList>
            <person name="Sugita-Konishi S."/>
            <person name="Sato K."/>
            <person name="Mori E."/>
            <person name="Abe Y."/>
            <person name="Kisaki G."/>
            <person name="Hamano K."/>
            <person name="Suezawa K."/>
            <person name="Otani M."/>
            <person name="Fukuda T."/>
            <person name="Manabe T."/>
            <person name="Gomi K."/>
            <person name="Tabuchi M."/>
            <person name="Akimitsu K."/>
            <person name="Kataoka I."/>
        </authorList>
    </citation>
    <scope>NUCLEOTIDE SEQUENCE [LARGE SCALE GENOMIC DNA]</scope>
    <source>
        <strain evidence="10">cv. Fuchu</strain>
    </source>
</reference>
<comment type="similarity">
    <text evidence="8">Belongs to the NFYA/HAP2 subunit family.</text>
</comment>
<keyword evidence="6 8" id="KW-0539">Nucleus</keyword>
<dbReference type="GO" id="GO:0003677">
    <property type="term" value="F:DNA binding"/>
    <property type="evidence" value="ECO:0007669"/>
    <property type="project" value="UniProtKB-KW"/>
</dbReference>
<evidence type="ECO:0000256" key="4">
    <source>
        <dbReference type="ARBA" id="ARBA00023159"/>
    </source>
</evidence>
<comment type="caution">
    <text evidence="9">The sequence shown here is derived from an EMBL/GenBank/DDBJ whole genome shotgun (WGS) entry which is preliminary data.</text>
</comment>
<dbReference type="Proteomes" id="UP000585474">
    <property type="component" value="Unassembled WGS sequence"/>
</dbReference>
<dbReference type="OrthoDB" id="1097733at2759"/>
<comment type="subcellular location">
    <subcellularLocation>
        <location evidence="1 8">Nucleus</location>
    </subcellularLocation>
</comment>
<dbReference type="PROSITE" id="PS00686">
    <property type="entry name" value="NFYA_HAP2_1"/>
    <property type="match status" value="1"/>
</dbReference>
<protein>
    <recommendedName>
        <fullName evidence="8">Nuclear transcription factor Y subunit</fullName>
    </recommendedName>
</protein>
<evidence type="ECO:0000256" key="6">
    <source>
        <dbReference type="ARBA" id="ARBA00023242"/>
    </source>
</evidence>
<dbReference type="SMART" id="SM00521">
    <property type="entry name" value="CBF"/>
    <property type="match status" value="1"/>
</dbReference>
<proteinExistence type="inferred from homology"/>
<dbReference type="InterPro" id="IPR018362">
    <property type="entry name" value="CCAAT-binding_factor_CS"/>
</dbReference>
<keyword evidence="2 8" id="KW-0805">Transcription regulation</keyword>
<keyword evidence="4" id="KW-0010">Activator</keyword>
<evidence type="ECO:0000256" key="8">
    <source>
        <dbReference type="RuleBase" id="RU367155"/>
    </source>
</evidence>
<keyword evidence="5 8" id="KW-0804">Transcription</keyword>
<evidence type="ECO:0000256" key="2">
    <source>
        <dbReference type="ARBA" id="ARBA00023015"/>
    </source>
</evidence>
<organism evidence="9 10">
    <name type="scientific">Actinidia rufa</name>
    <dbReference type="NCBI Taxonomy" id="165716"/>
    <lineage>
        <taxon>Eukaryota</taxon>
        <taxon>Viridiplantae</taxon>
        <taxon>Streptophyta</taxon>
        <taxon>Embryophyta</taxon>
        <taxon>Tracheophyta</taxon>
        <taxon>Spermatophyta</taxon>
        <taxon>Magnoliopsida</taxon>
        <taxon>eudicotyledons</taxon>
        <taxon>Gunneridae</taxon>
        <taxon>Pentapetalae</taxon>
        <taxon>asterids</taxon>
        <taxon>Ericales</taxon>
        <taxon>Actinidiaceae</taxon>
        <taxon>Actinidia</taxon>
    </lineage>
</organism>
<dbReference type="Gene3D" id="6.10.250.2430">
    <property type="match status" value="1"/>
</dbReference>
<keyword evidence="10" id="KW-1185">Reference proteome</keyword>
<dbReference type="PROSITE" id="PS51152">
    <property type="entry name" value="NFYA_HAP2_2"/>
    <property type="match status" value="1"/>
</dbReference>
<dbReference type="EMBL" id="BJWL01000012">
    <property type="protein sequence ID" value="GFY98242.1"/>
    <property type="molecule type" value="Genomic_DNA"/>
</dbReference>
<keyword evidence="3 8" id="KW-0238">DNA-binding</keyword>
<evidence type="ECO:0000256" key="5">
    <source>
        <dbReference type="ARBA" id="ARBA00023163"/>
    </source>
</evidence>
<evidence type="ECO:0000313" key="9">
    <source>
        <dbReference type="EMBL" id="GFY98242.1"/>
    </source>
</evidence>
<dbReference type="PANTHER" id="PTHR12632">
    <property type="entry name" value="TRANSCRIPTION FACTOR NF-Y ALPHA-RELATED"/>
    <property type="match status" value="1"/>
</dbReference>
<dbReference type="GO" id="GO:0016602">
    <property type="term" value="C:CCAAT-binding factor complex"/>
    <property type="evidence" value="ECO:0007669"/>
    <property type="project" value="InterPro"/>
</dbReference>
<sequence>MHQRSESTNQLDPAAKNSRLYTFGSQAWWGGTGDIDNAISQDNLGDSTSNLPSLKQLCGDLWTKAKKLQANGGQDRGNDTKKEIVTTVSQQLDGNFKHEQQHFTSIKPPAMGECFVPSQLDLNGICLIDRVRIYEAHSHALGEHHARMALPLEVTEEPVYVNAKQYHGILRRRQSRAKAEMEKKLIKSRKPYLHESRHLHAMRRARGSGGRFVNTKKLDGAAHNITSYKVTGSGIGISANYSNSLGSFSVSSNPSGNAGHDIQTFPNHNLNVENHHPYLQGFHKSSFYSK</sequence>
<dbReference type="Pfam" id="PF02045">
    <property type="entry name" value="CBFB_NFYA"/>
    <property type="match status" value="1"/>
</dbReference>
<name>A0A7J0FHS2_9ERIC</name>
<dbReference type="InterPro" id="IPR001289">
    <property type="entry name" value="NFYA"/>
</dbReference>
<dbReference type="PRINTS" id="PR00616">
    <property type="entry name" value="CCAATSUBUNTB"/>
</dbReference>
<evidence type="ECO:0000256" key="3">
    <source>
        <dbReference type="ARBA" id="ARBA00023125"/>
    </source>
</evidence>
<accession>A0A7J0FHS2</accession>
<dbReference type="GO" id="GO:0003700">
    <property type="term" value="F:DNA-binding transcription factor activity"/>
    <property type="evidence" value="ECO:0007669"/>
    <property type="project" value="UniProtKB-UniRule"/>
</dbReference>